<dbReference type="Proteomes" id="UP001328107">
    <property type="component" value="Unassembled WGS sequence"/>
</dbReference>
<organism evidence="5 6">
    <name type="scientific">Pristionchus mayeri</name>
    <dbReference type="NCBI Taxonomy" id="1317129"/>
    <lineage>
        <taxon>Eukaryota</taxon>
        <taxon>Metazoa</taxon>
        <taxon>Ecdysozoa</taxon>
        <taxon>Nematoda</taxon>
        <taxon>Chromadorea</taxon>
        <taxon>Rhabditida</taxon>
        <taxon>Rhabditina</taxon>
        <taxon>Diplogasteromorpha</taxon>
        <taxon>Diplogasteroidea</taxon>
        <taxon>Neodiplogasteridae</taxon>
        <taxon>Pristionchus</taxon>
    </lineage>
</organism>
<gene>
    <name evidence="5" type="ORF">PMAYCL1PPCAC_20890</name>
</gene>
<dbReference type="Gene3D" id="1.25.10.10">
    <property type="entry name" value="Leucine-rich Repeat Variant"/>
    <property type="match status" value="1"/>
</dbReference>
<keyword evidence="2" id="KW-0813">Transport</keyword>
<keyword evidence="6" id="KW-1185">Reference proteome</keyword>
<dbReference type="EMBL" id="BTRK01000004">
    <property type="protein sequence ID" value="GMR50695.1"/>
    <property type="molecule type" value="Genomic_DNA"/>
</dbReference>
<proteinExistence type="inferred from homology"/>
<evidence type="ECO:0000313" key="6">
    <source>
        <dbReference type="Proteomes" id="UP001328107"/>
    </source>
</evidence>
<evidence type="ECO:0000256" key="1">
    <source>
        <dbReference type="ARBA" id="ARBA00010394"/>
    </source>
</evidence>
<dbReference type="AlphaFoldDB" id="A0AAN5CUS2"/>
<accession>A0AAN5CUS2</accession>
<keyword evidence="3" id="KW-0653">Protein transport</keyword>
<feature type="non-terminal residue" evidence="5">
    <location>
        <position position="1"/>
    </location>
</feature>
<feature type="region of interest" description="Disordered" evidence="4">
    <location>
        <begin position="1"/>
        <end position="25"/>
    </location>
</feature>
<dbReference type="SUPFAM" id="SSF48371">
    <property type="entry name" value="ARM repeat"/>
    <property type="match status" value="1"/>
</dbReference>
<reference evidence="6" key="1">
    <citation type="submission" date="2022-10" db="EMBL/GenBank/DDBJ databases">
        <title>Genome assembly of Pristionchus species.</title>
        <authorList>
            <person name="Yoshida K."/>
            <person name="Sommer R.J."/>
        </authorList>
    </citation>
    <scope>NUCLEOTIDE SEQUENCE [LARGE SCALE GENOMIC DNA]</scope>
    <source>
        <strain evidence="6">RS5460</strain>
    </source>
</reference>
<dbReference type="InterPro" id="IPR011989">
    <property type="entry name" value="ARM-like"/>
</dbReference>
<evidence type="ECO:0000256" key="2">
    <source>
        <dbReference type="ARBA" id="ARBA00022448"/>
    </source>
</evidence>
<dbReference type="InterPro" id="IPR000225">
    <property type="entry name" value="Armadillo"/>
</dbReference>
<sequence>SEVEVDESRDKEKNEGKKLTVVEEPNNGYQKGKSVEELCQEVVEILKSNSNKDQWLQDKGILARMLSKEENYSVFGTRITIPLIQLMTQANSDLAEEATKAVGNIAYTSAQLRDVIVQSNGVEALKTLCGMLKELPISFVRVLSETFVNISCHTKSQVSIEVLGVMVQCLLQLLQFEDHEVCKSAIGALRLIAYERDQRFAQKMLVRDSGILSLVFKHLADAEDDMVLSALGVLSSVAAGDDDTLRQSV</sequence>
<dbReference type="InterPro" id="IPR016024">
    <property type="entry name" value="ARM-type_fold"/>
</dbReference>
<dbReference type="PANTHER" id="PTHR23316">
    <property type="entry name" value="IMPORTIN ALPHA"/>
    <property type="match status" value="1"/>
</dbReference>
<dbReference type="SMART" id="SM00185">
    <property type="entry name" value="ARM"/>
    <property type="match status" value="3"/>
</dbReference>
<evidence type="ECO:0000256" key="3">
    <source>
        <dbReference type="ARBA" id="ARBA00022927"/>
    </source>
</evidence>
<feature type="compositionally biased region" description="Basic and acidic residues" evidence="4">
    <location>
        <begin position="1"/>
        <end position="21"/>
    </location>
</feature>
<comment type="similarity">
    <text evidence="1">Belongs to the importin alpha family.</text>
</comment>
<dbReference type="GO" id="GO:0015031">
    <property type="term" value="P:protein transport"/>
    <property type="evidence" value="ECO:0007669"/>
    <property type="project" value="UniProtKB-KW"/>
</dbReference>
<evidence type="ECO:0000256" key="4">
    <source>
        <dbReference type="SAM" id="MobiDB-lite"/>
    </source>
</evidence>
<evidence type="ECO:0000313" key="5">
    <source>
        <dbReference type="EMBL" id="GMR50695.1"/>
    </source>
</evidence>
<protein>
    <submittedName>
        <fullName evidence="5">Uncharacterized protein</fullName>
    </submittedName>
</protein>
<feature type="non-terminal residue" evidence="5">
    <location>
        <position position="249"/>
    </location>
</feature>
<comment type="caution">
    <text evidence="5">The sequence shown here is derived from an EMBL/GenBank/DDBJ whole genome shotgun (WGS) entry which is preliminary data.</text>
</comment>
<name>A0AAN5CUS2_9BILA</name>